<keyword evidence="2" id="KW-1185">Reference proteome</keyword>
<accession>A0A0R3KTG7</accession>
<comment type="caution">
    <text evidence="1">The sequence shown here is derived from an EMBL/GenBank/DDBJ whole genome shotgun (WGS) entry which is preliminary data.</text>
</comment>
<dbReference type="STRING" id="280332.CQ12_38055"/>
<sequence length="187" mass="21176">MAPLPDLVGNEIAEMTDFFERTKNPAAAWRAYSLAQIYTRPVPRVIQAEVDRFAACVSEAAGKVIQNELDLLAATSRTPKENLEDQKKNRTANHKDRIVNFRAKELYAAWRGKAHENPVGQLQIEWRDIRIFGALQSLNARGVRPGRARQIVKDSGYAGLELDQIEKIWKRLKTKLQKSRSITHGDG</sequence>
<dbReference type="AlphaFoldDB" id="A0A0R3KTG7"/>
<dbReference type="OrthoDB" id="8246146at2"/>
<reference evidence="1 2" key="1">
    <citation type="submission" date="2014-03" db="EMBL/GenBank/DDBJ databases">
        <title>Bradyrhizobium valentinum sp. nov., isolated from effective nodules of Lupinus mariae-josephae, a lupine endemic of basic-lime soils in Eastern Spain.</title>
        <authorList>
            <person name="Duran D."/>
            <person name="Rey L."/>
            <person name="Navarro A."/>
            <person name="Busquets A."/>
            <person name="Imperial J."/>
            <person name="Ruiz-Argueso T."/>
        </authorList>
    </citation>
    <scope>NUCLEOTIDE SEQUENCE [LARGE SCALE GENOMIC DNA]</scope>
    <source>
        <strain evidence="1 2">PAC68</strain>
    </source>
</reference>
<protein>
    <submittedName>
        <fullName evidence="1">Uncharacterized protein</fullName>
    </submittedName>
</protein>
<evidence type="ECO:0000313" key="1">
    <source>
        <dbReference type="EMBL" id="KRQ98723.1"/>
    </source>
</evidence>
<dbReference type="Proteomes" id="UP000050863">
    <property type="component" value="Unassembled WGS sequence"/>
</dbReference>
<evidence type="ECO:0000313" key="2">
    <source>
        <dbReference type="Proteomes" id="UP000050863"/>
    </source>
</evidence>
<dbReference type="RefSeq" id="WP_057839021.1">
    <property type="nucleotide sequence ID" value="NZ_LLXZ01000182.1"/>
</dbReference>
<proteinExistence type="predicted"/>
<organism evidence="1 2">
    <name type="scientific">Bradyrhizobium jicamae</name>
    <dbReference type="NCBI Taxonomy" id="280332"/>
    <lineage>
        <taxon>Bacteria</taxon>
        <taxon>Pseudomonadati</taxon>
        <taxon>Pseudomonadota</taxon>
        <taxon>Alphaproteobacteria</taxon>
        <taxon>Hyphomicrobiales</taxon>
        <taxon>Nitrobacteraceae</taxon>
        <taxon>Bradyrhizobium</taxon>
    </lineage>
</organism>
<name>A0A0R3KTG7_9BRAD</name>
<dbReference type="EMBL" id="LLXZ01000182">
    <property type="protein sequence ID" value="KRQ98723.1"/>
    <property type="molecule type" value="Genomic_DNA"/>
</dbReference>
<gene>
    <name evidence="1" type="ORF">CQ12_38055</name>
</gene>